<evidence type="ECO:0000313" key="2">
    <source>
        <dbReference type="EMBL" id="KAF0314440.1"/>
    </source>
</evidence>
<evidence type="ECO:0000256" key="1">
    <source>
        <dbReference type="SAM" id="Phobius"/>
    </source>
</evidence>
<protein>
    <recommendedName>
        <fullName evidence="4">MARVEL domain-containing protein</fullName>
    </recommendedName>
</protein>
<dbReference type="PANTHER" id="PTHR36694:SF11">
    <property type="entry name" value="LP21121P-RELATED"/>
    <property type="match status" value="1"/>
</dbReference>
<keyword evidence="3" id="KW-1185">Reference proteome</keyword>
<dbReference type="EMBL" id="VIIS01000019">
    <property type="protein sequence ID" value="KAF0314440.1"/>
    <property type="molecule type" value="Genomic_DNA"/>
</dbReference>
<feature type="transmembrane region" description="Helical" evidence="1">
    <location>
        <begin position="88"/>
        <end position="112"/>
    </location>
</feature>
<evidence type="ECO:0008006" key="4">
    <source>
        <dbReference type="Google" id="ProtNLM"/>
    </source>
</evidence>
<feature type="transmembrane region" description="Helical" evidence="1">
    <location>
        <begin position="57"/>
        <end position="76"/>
    </location>
</feature>
<gene>
    <name evidence="2" type="ORF">FJT64_015094</name>
</gene>
<comment type="caution">
    <text evidence="2">The sequence shown here is derived from an EMBL/GenBank/DDBJ whole genome shotgun (WGS) entry which is preliminary data.</text>
</comment>
<proteinExistence type="predicted"/>
<dbReference type="AlphaFoldDB" id="A0A6A4XDK6"/>
<sequence length="185" mass="19098">MAHQSSCCFGRVSLRTGSIIIGVALVTASAAGAVGFLCALLYLLLETPQEAPLTLEAVGALLVLSVLHLVFSSLLVHGVRRARRSLLLTWLIFCAILVILQTMAIVVAASLAGMKGTTGAHCSVLAIGGTWTALLAYCFMIVLYHSLELNALATKQLNSGAAKAKAKVAAAGGGRSGKEVPVQVV</sequence>
<keyword evidence="1" id="KW-0812">Transmembrane</keyword>
<dbReference type="Proteomes" id="UP000440578">
    <property type="component" value="Unassembled WGS sequence"/>
</dbReference>
<evidence type="ECO:0000313" key="3">
    <source>
        <dbReference type="Proteomes" id="UP000440578"/>
    </source>
</evidence>
<feature type="transmembrane region" description="Helical" evidence="1">
    <location>
        <begin position="20"/>
        <end position="45"/>
    </location>
</feature>
<accession>A0A6A4XDK6</accession>
<name>A0A6A4XDK6_AMPAM</name>
<reference evidence="2 3" key="1">
    <citation type="submission" date="2019-07" db="EMBL/GenBank/DDBJ databases">
        <title>Draft genome assembly of a fouling barnacle, Amphibalanus amphitrite (Darwin, 1854): The first reference genome for Thecostraca.</title>
        <authorList>
            <person name="Kim W."/>
        </authorList>
    </citation>
    <scope>NUCLEOTIDE SEQUENCE [LARGE SCALE GENOMIC DNA]</scope>
    <source>
        <strain evidence="2">SNU_AA5</strain>
        <tissue evidence="2">Soma without cirri and trophi</tissue>
    </source>
</reference>
<dbReference type="InterPro" id="IPR031720">
    <property type="entry name" value="DUF4728"/>
</dbReference>
<dbReference type="PANTHER" id="PTHR36694">
    <property type="entry name" value="PASIFLORA 1, ISOFORM A-RELATED"/>
    <property type="match status" value="1"/>
</dbReference>
<feature type="transmembrane region" description="Helical" evidence="1">
    <location>
        <begin position="124"/>
        <end position="147"/>
    </location>
</feature>
<keyword evidence="1" id="KW-0472">Membrane</keyword>
<keyword evidence="1" id="KW-1133">Transmembrane helix</keyword>
<dbReference type="Pfam" id="PF15860">
    <property type="entry name" value="DUF4728"/>
    <property type="match status" value="1"/>
</dbReference>
<organism evidence="2 3">
    <name type="scientific">Amphibalanus amphitrite</name>
    <name type="common">Striped barnacle</name>
    <name type="synonym">Balanus amphitrite</name>
    <dbReference type="NCBI Taxonomy" id="1232801"/>
    <lineage>
        <taxon>Eukaryota</taxon>
        <taxon>Metazoa</taxon>
        <taxon>Ecdysozoa</taxon>
        <taxon>Arthropoda</taxon>
        <taxon>Crustacea</taxon>
        <taxon>Multicrustacea</taxon>
        <taxon>Cirripedia</taxon>
        <taxon>Thoracica</taxon>
        <taxon>Thoracicalcarea</taxon>
        <taxon>Balanomorpha</taxon>
        <taxon>Balanoidea</taxon>
        <taxon>Balanidae</taxon>
        <taxon>Amphibalaninae</taxon>
        <taxon>Amphibalanus</taxon>
    </lineage>
</organism>